<keyword evidence="2" id="KW-1133">Transmembrane helix</keyword>
<keyword evidence="2" id="KW-0472">Membrane</keyword>
<evidence type="ECO:0000313" key="5">
    <source>
        <dbReference type="Proteomes" id="UP001500630"/>
    </source>
</evidence>
<keyword evidence="5" id="KW-1185">Reference proteome</keyword>
<evidence type="ECO:0000256" key="1">
    <source>
        <dbReference type="SAM" id="MobiDB-lite"/>
    </source>
</evidence>
<protein>
    <recommendedName>
        <fullName evidence="6">LPXTG cell wall anchor domain-containing protein</fullName>
    </recommendedName>
</protein>
<dbReference type="SUPFAM" id="SSF49319">
    <property type="entry name" value="Actinoxanthin-like"/>
    <property type="match status" value="1"/>
</dbReference>
<evidence type="ECO:0000256" key="3">
    <source>
        <dbReference type="SAM" id="SignalP"/>
    </source>
</evidence>
<dbReference type="Gene3D" id="2.60.40.230">
    <property type="entry name" value="Neocarzinostatin-like"/>
    <property type="match status" value="1"/>
</dbReference>
<reference evidence="5" key="1">
    <citation type="journal article" date="2019" name="Int. J. Syst. Evol. Microbiol.">
        <title>The Global Catalogue of Microorganisms (GCM) 10K type strain sequencing project: providing services to taxonomists for standard genome sequencing and annotation.</title>
        <authorList>
            <consortium name="The Broad Institute Genomics Platform"/>
            <consortium name="The Broad Institute Genome Sequencing Center for Infectious Disease"/>
            <person name="Wu L."/>
            <person name="Ma J."/>
        </authorList>
    </citation>
    <scope>NUCLEOTIDE SEQUENCE [LARGE SCALE GENOMIC DNA]</scope>
    <source>
        <strain evidence="5">JCM 17326</strain>
    </source>
</reference>
<evidence type="ECO:0000256" key="2">
    <source>
        <dbReference type="SAM" id="Phobius"/>
    </source>
</evidence>
<sequence>MVVVTRLLLAAGILALAAPLLASPAQAADESATGPQGQTLTVSKAALDPAGEEITVTGKGYDLAKGIYVAICVDKGAGQLATPCVGGVDMSGSSGGSKWISSNPPDYGKDLAMPYTEEGGKGGFSIRLGVKPKDDIGTDCTAAGVKCVVYTRADHTRSADRTQDVRIPLTFTGSGGPTATSTPTTTSSPTSSPTAAPTPEATPSGDVETQIEAKVEQTPATQPTRRAKLAKTGVDVWTATVVGLAVLAGGGMLVYIGREIRAGARR</sequence>
<dbReference type="RefSeq" id="WP_345575077.1">
    <property type="nucleotide sequence ID" value="NZ_BAABDQ010000043.1"/>
</dbReference>
<gene>
    <name evidence="4" type="ORF">GCM10022419_111110</name>
</gene>
<comment type="caution">
    <text evidence="4">The sequence shown here is derived from an EMBL/GenBank/DDBJ whole genome shotgun (WGS) entry which is preliminary data.</text>
</comment>
<feature type="transmembrane region" description="Helical" evidence="2">
    <location>
        <begin position="236"/>
        <end position="256"/>
    </location>
</feature>
<feature type="signal peptide" evidence="3">
    <location>
        <begin position="1"/>
        <end position="27"/>
    </location>
</feature>
<evidence type="ECO:0008006" key="6">
    <source>
        <dbReference type="Google" id="ProtNLM"/>
    </source>
</evidence>
<proteinExistence type="predicted"/>
<keyword evidence="2" id="KW-0812">Transmembrane</keyword>
<feature type="compositionally biased region" description="Low complexity" evidence="1">
    <location>
        <begin position="177"/>
        <end position="205"/>
    </location>
</feature>
<keyword evidence="3" id="KW-0732">Signal</keyword>
<feature type="chain" id="PRO_5046534293" description="LPXTG cell wall anchor domain-containing protein" evidence="3">
    <location>
        <begin position="28"/>
        <end position="266"/>
    </location>
</feature>
<feature type="region of interest" description="Disordered" evidence="1">
    <location>
        <begin position="168"/>
        <end position="208"/>
    </location>
</feature>
<accession>A0ABP6ZHR8</accession>
<organism evidence="4 5">
    <name type="scientific">Nonomuraea rosea</name>
    <dbReference type="NCBI Taxonomy" id="638574"/>
    <lineage>
        <taxon>Bacteria</taxon>
        <taxon>Bacillati</taxon>
        <taxon>Actinomycetota</taxon>
        <taxon>Actinomycetes</taxon>
        <taxon>Streptosporangiales</taxon>
        <taxon>Streptosporangiaceae</taxon>
        <taxon>Nonomuraea</taxon>
    </lineage>
</organism>
<dbReference type="Proteomes" id="UP001500630">
    <property type="component" value="Unassembled WGS sequence"/>
</dbReference>
<dbReference type="InterPro" id="IPR027273">
    <property type="entry name" value="Neocarzinostatin-like"/>
</dbReference>
<dbReference type="EMBL" id="BAABDQ010000043">
    <property type="protein sequence ID" value="GAA3607935.1"/>
    <property type="molecule type" value="Genomic_DNA"/>
</dbReference>
<evidence type="ECO:0000313" key="4">
    <source>
        <dbReference type="EMBL" id="GAA3607935.1"/>
    </source>
</evidence>
<name>A0ABP6ZHR8_9ACTN</name>